<evidence type="ECO:0000256" key="2">
    <source>
        <dbReference type="SAM" id="SignalP"/>
    </source>
</evidence>
<evidence type="ECO:0000256" key="1">
    <source>
        <dbReference type="SAM" id="MobiDB-lite"/>
    </source>
</evidence>
<feature type="region of interest" description="Disordered" evidence="1">
    <location>
        <begin position="62"/>
        <end position="127"/>
    </location>
</feature>
<feature type="compositionally biased region" description="Acidic residues" evidence="1">
    <location>
        <begin position="90"/>
        <end position="127"/>
    </location>
</feature>
<accession>A0A061RUU5</accession>
<feature type="signal peptide" evidence="2">
    <location>
        <begin position="1"/>
        <end position="23"/>
    </location>
</feature>
<name>A0A061RUU5_9CHLO</name>
<dbReference type="EMBL" id="GBEZ01009889">
    <property type="protein sequence ID" value="JAC75733.1"/>
    <property type="molecule type" value="Transcribed_RNA"/>
</dbReference>
<feature type="chain" id="PRO_5030002200" description="Secreted protein" evidence="2">
    <location>
        <begin position="24"/>
        <end position="127"/>
    </location>
</feature>
<evidence type="ECO:0000313" key="3">
    <source>
        <dbReference type="EMBL" id="JAC75733.1"/>
    </source>
</evidence>
<evidence type="ECO:0008006" key="4">
    <source>
        <dbReference type="Google" id="ProtNLM"/>
    </source>
</evidence>
<gene>
    <name evidence="3" type="ORF">TSPGSL018_22220</name>
</gene>
<proteinExistence type="predicted"/>
<feature type="compositionally biased region" description="Basic and acidic residues" evidence="1">
    <location>
        <begin position="62"/>
        <end position="74"/>
    </location>
</feature>
<protein>
    <recommendedName>
        <fullName evidence="4">Secreted protein</fullName>
    </recommendedName>
</protein>
<dbReference type="AlphaFoldDB" id="A0A061RUU5"/>
<sequence>MISSKIFALLSLVFVIAFVSVHGGRQGPIVGQSSGEQLETTGLSLRSLKVVPRGGVELKKYKAEQAAKAERGEADADPVAGEGPGGADPGLEEDEPVDAEDQGNVDEDGAEDQQDLDEDADKDEENA</sequence>
<reference evidence="3" key="1">
    <citation type="submission" date="2014-05" db="EMBL/GenBank/DDBJ databases">
        <title>The transcriptome of the halophilic microalga Tetraselmis sp. GSL018 isolated from the Great Salt Lake, Utah.</title>
        <authorList>
            <person name="Jinkerson R.E."/>
            <person name="D'Adamo S."/>
            <person name="Posewitz M.C."/>
        </authorList>
    </citation>
    <scope>NUCLEOTIDE SEQUENCE</scope>
    <source>
        <strain evidence="3">GSL018</strain>
    </source>
</reference>
<organism evidence="3">
    <name type="scientific">Tetraselmis sp. GSL018</name>
    <dbReference type="NCBI Taxonomy" id="582737"/>
    <lineage>
        <taxon>Eukaryota</taxon>
        <taxon>Viridiplantae</taxon>
        <taxon>Chlorophyta</taxon>
        <taxon>core chlorophytes</taxon>
        <taxon>Chlorodendrophyceae</taxon>
        <taxon>Chlorodendrales</taxon>
        <taxon>Chlorodendraceae</taxon>
        <taxon>Tetraselmis</taxon>
    </lineage>
</organism>
<keyword evidence="2" id="KW-0732">Signal</keyword>